<dbReference type="GO" id="GO:0005634">
    <property type="term" value="C:nucleus"/>
    <property type="evidence" value="ECO:0007669"/>
    <property type="project" value="TreeGrafter"/>
</dbReference>
<organism evidence="3 4">
    <name type="scientific">Pseudolycoriella hygida</name>
    <dbReference type="NCBI Taxonomy" id="35572"/>
    <lineage>
        <taxon>Eukaryota</taxon>
        <taxon>Metazoa</taxon>
        <taxon>Ecdysozoa</taxon>
        <taxon>Arthropoda</taxon>
        <taxon>Hexapoda</taxon>
        <taxon>Insecta</taxon>
        <taxon>Pterygota</taxon>
        <taxon>Neoptera</taxon>
        <taxon>Endopterygota</taxon>
        <taxon>Diptera</taxon>
        <taxon>Nematocera</taxon>
        <taxon>Sciaroidea</taxon>
        <taxon>Sciaridae</taxon>
        <taxon>Pseudolycoriella</taxon>
    </lineage>
</organism>
<dbReference type="PANTHER" id="PTHR15493:SF9">
    <property type="entry name" value="GH14043P"/>
    <property type="match status" value="1"/>
</dbReference>
<keyword evidence="4" id="KW-1185">Reference proteome</keyword>
<sequence>MARQMECSRATDSIIDENNLSEAFTDSGYASHGNLSNVTPIKKCVYPNSRSKENRRLIDEIHVDELNEPVELIGVLTRFPLRVSTPISFTGSLKQRTVAIKPAVTGNEPFNAKVPLFDLSSLVPKPKCVAPKRHFDILSNLSTLTTATEKIFNYLEPKDINSVHNVCSSWRSIVKNSQLAYKARNKYLNAAMNYKENSRRKPPLMQRSISAIKLSSLKCHNFNVMNGKPPLRRASTQVRVNDEQSPINENQRFTKCSSCGRPSIIHEKKNDDEFKNYIPFHSSNFKYGFLRDFAKSNESRYEYAECFTCQFKFCMNCNCEFHGNKECPVRRFVGSEDSDDEDGNKVIYSTGSRSSKHNLKRLCKLDKVKFSSIG</sequence>
<proteinExistence type="predicted"/>
<protein>
    <recommendedName>
        <fullName evidence="2">F-box domain-containing protein</fullName>
    </recommendedName>
</protein>
<evidence type="ECO:0000259" key="2">
    <source>
        <dbReference type="Pfam" id="PF12937"/>
    </source>
</evidence>
<dbReference type="SUPFAM" id="SSF81383">
    <property type="entry name" value="F-box domain"/>
    <property type="match status" value="1"/>
</dbReference>
<accession>A0A9Q0S6M8</accession>
<dbReference type="InterPro" id="IPR036047">
    <property type="entry name" value="F-box-like_dom_sf"/>
</dbReference>
<dbReference type="InterPro" id="IPR047147">
    <property type="entry name" value="FBX5_43"/>
</dbReference>
<reference evidence="3" key="1">
    <citation type="submission" date="2022-07" db="EMBL/GenBank/DDBJ databases">
        <authorList>
            <person name="Trinca V."/>
            <person name="Uliana J.V.C."/>
            <person name="Torres T.T."/>
            <person name="Ward R.J."/>
            <person name="Monesi N."/>
        </authorList>
    </citation>
    <scope>NUCLEOTIDE SEQUENCE</scope>
    <source>
        <strain evidence="3">HSMRA1968</strain>
        <tissue evidence="3">Whole embryos</tissue>
    </source>
</reference>
<name>A0A9Q0S6M8_9DIPT</name>
<dbReference type="Proteomes" id="UP001151699">
    <property type="component" value="Chromosome A"/>
</dbReference>
<dbReference type="InterPro" id="IPR001810">
    <property type="entry name" value="F-box_dom"/>
</dbReference>
<comment type="caution">
    <text evidence="3">The sequence shown here is derived from an EMBL/GenBank/DDBJ whole genome shotgun (WGS) entry which is preliminary data.</text>
</comment>
<dbReference type="Pfam" id="PF12937">
    <property type="entry name" value="F-box-like"/>
    <property type="match status" value="1"/>
</dbReference>
<dbReference type="PANTHER" id="PTHR15493">
    <property type="entry name" value="F-BOX ONLY PROTEIN 5 AND 43"/>
    <property type="match status" value="1"/>
</dbReference>
<dbReference type="OrthoDB" id="9984940at2759"/>
<dbReference type="GO" id="GO:0045835">
    <property type="term" value="P:negative regulation of meiotic nuclear division"/>
    <property type="evidence" value="ECO:0007669"/>
    <property type="project" value="InterPro"/>
</dbReference>
<dbReference type="AlphaFoldDB" id="A0A9Q0S6M8"/>
<evidence type="ECO:0000313" key="3">
    <source>
        <dbReference type="EMBL" id="KAJ6647214.1"/>
    </source>
</evidence>
<feature type="domain" description="F-box" evidence="2">
    <location>
        <begin position="150"/>
        <end position="179"/>
    </location>
</feature>
<dbReference type="EMBL" id="WJQU01000001">
    <property type="protein sequence ID" value="KAJ6647214.1"/>
    <property type="molecule type" value="Genomic_DNA"/>
</dbReference>
<dbReference type="GO" id="GO:0007088">
    <property type="term" value="P:regulation of mitotic nuclear division"/>
    <property type="evidence" value="ECO:0007669"/>
    <property type="project" value="InterPro"/>
</dbReference>
<evidence type="ECO:0000313" key="4">
    <source>
        <dbReference type="Proteomes" id="UP001151699"/>
    </source>
</evidence>
<gene>
    <name evidence="3" type="ORF">Bhyg_02435</name>
</gene>
<evidence type="ECO:0000256" key="1">
    <source>
        <dbReference type="SAM" id="MobiDB-lite"/>
    </source>
</evidence>
<dbReference type="Gene3D" id="1.20.1280.50">
    <property type="match status" value="1"/>
</dbReference>
<feature type="region of interest" description="Disordered" evidence="1">
    <location>
        <begin position="334"/>
        <end position="355"/>
    </location>
</feature>